<feature type="transmembrane region" description="Helical" evidence="4">
    <location>
        <begin position="330"/>
        <end position="355"/>
    </location>
</feature>
<evidence type="ECO:0000256" key="4">
    <source>
        <dbReference type="SAM" id="Phobius"/>
    </source>
</evidence>
<comment type="similarity">
    <text evidence="2">Belongs to the major facilitator superfamily. Monocarboxylate porter (TC 2.A.1.13) family.</text>
</comment>
<feature type="transmembrane region" description="Helical" evidence="4">
    <location>
        <begin position="104"/>
        <end position="122"/>
    </location>
</feature>
<evidence type="ECO:0000256" key="3">
    <source>
        <dbReference type="SAM" id="MobiDB-lite"/>
    </source>
</evidence>
<feature type="transmembrane region" description="Helical" evidence="4">
    <location>
        <begin position="50"/>
        <end position="68"/>
    </location>
</feature>
<organism evidence="6 7">
    <name type="scientific">Hohenbuehelia grisea</name>
    <dbReference type="NCBI Taxonomy" id="104357"/>
    <lineage>
        <taxon>Eukaryota</taxon>
        <taxon>Fungi</taxon>
        <taxon>Dikarya</taxon>
        <taxon>Basidiomycota</taxon>
        <taxon>Agaricomycotina</taxon>
        <taxon>Agaricomycetes</taxon>
        <taxon>Agaricomycetidae</taxon>
        <taxon>Agaricales</taxon>
        <taxon>Pleurotineae</taxon>
        <taxon>Pleurotaceae</taxon>
        <taxon>Hohenbuehelia</taxon>
    </lineage>
</organism>
<feature type="transmembrane region" description="Helical" evidence="4">
    <location>
        <begin position="367"/>
        <end position="387"/>
    </location>
</feature>
<dbReference type="Pfam" id="PF07690">
    <property type="entry name" value="MFS_1"/>
    <property type="match status" value="1"/>
</dbReference>
<dbReference type="Proteomes" id="UP001556367">
    <property type="component" value="Unassembled WGS sequence"/>
</dbReference>
<keyword evidence="4" id="KW-0472">Membrane</keyword>
<dbReference type="PANTHER" id="PTHR11360:SF234">
    <property type="entry name" value="MFS-TYPE TRANSPORTER DBAD-RELATED"/>
    <property type="match status" value="1"/>
</dbReference>
<dbReference type="InterPro" id="IPR036259">
    <property type="entry name" value="MFS_trans_sf"/>
</dbReference>
<evidence type="ECO:0000256" key="2">
    <source>
        <dbReference type="ARBA" id="ARBA00006727"/>
    </source>
</evidence>
<gene>
    <name evidence="6" type="ORF">HGRIS_012108</name>
</gene>
<dbReference type="InterPro" id="IPR050327">
    <property type="entry name" value="Proton-linked_MCT"/>
</dbReference>
<sequence length="427" mass="46149">MSMESKDDQLTINERSSGAMTDCEKQPPGDTEQETAPNALHTFPEGGRDAWLTLLGAVLAQFATFGYVNAFGAYQGWIGSTQVFFILSMGIITGRLFDQGHLHFLVLTGTFLFAVALFMLSLSHENQFYQVFLSHGLLGGIACGMVYLPSLGIVSHYFHQKRALAMGIVAAGASLGAIVYPIMLNELFHSSVGFHNGVRASAGMNVGILLVANFLMKTRLPPKKHGPPVRVADFARDSAYVLTNLGGFCSVAAMFFPIFFVQLFAVKLGINRTLAFYSTSIMNASSIVGRILPGLIAVRWGVYNVIIVVMACLVALYWSMLAVHDTPGVIIFAIFSGFLTGSCVSLYAPAIASLARDFNEIGARLGICFTFGGFAGLIGTPVAGALISSNYIWWRGIVFVGCMMTAGFLFFFIARNILVQRKGTQIV</sequence>
<feature type="transmembrane region" description="Helical" evidence="4">
    <location>
        <begin position="128"/>
        <end position="151"/>
    </location>
</feature>
<dbReference type="InterPro" id="IPR020846">
    <property type="entry name" value="MFS_dom"/>
</dbReference>
<evidence type="ECO:0000259" key="5">
    <source>
        <dbReference type="PROSITE" id="PS50850"/>
    </source>
</evidence>
<feature type="transmembrane region" description="Helical" evidence="4">
    <location>
        <begin position="393"/>
        <end position="414"/>
    </location>
</feature>
<feature type="transmembrane region" description="Helical" evidence="4">
    <location>
        <begin position="163"/>
        <end position="182"/>
    </location>
</feature>
<protein>
    <recommendedName>
        <fullName evidence="5">Major facilitator superfamily (MFS) profile domain-containing protein</fullName>
    </recommendedName>
</protein>
<evidence type="ECO:0000313" key="6">
    <source>
        <dbReference type="EMBL" id="KAL0945823.1"/>
    </source>
</evidence>
<feature type="compositionally biased region" description="Polar residues" evidence="3">
    <location>
        <begin position="10"/>
        <end position="19"/>
    </location>
</feature>
<dbReference type="PANTHER" id="PTHR11360">
    <property type="entry name" value="MONOCARBOXYLATE TRANSPORTER"/>
    <property type="match status" value="1"/>
</dbReference>
<reference evidence="7" key="1">
    <citation type="submission" date="2024-06" db="EMBL/GenBank/DDBJ databases">
        <title>Multi-omics analyses provide insights into the biosynthesis of the anticancer antibiotic pleurotin in Hohenbuehelia grisea.</title>
        <authorList>
            <person name="Weaver J.A."/>
            <person name="Alberti F."/>
        </authorList>
    </citation>
    <scope>NUCLEOTIDE SEQUENCE [LARGE SCALE GENOMIC DNA]</scope>
    <source>
        <strain evidence="7">T-177</strain>
    </source>
</reference>
<dbReference type="PROSITE" id="PS50850">
    <property type="entry name" value="MFS"/>
    <property type="match status" value="1"/>
</dbReference>
<name>A0ABR3IRB2_9AGAR</name>
<feature type="transmembrane region" description="Helical" evidence="4">
    <location>
        <begin position="274"/>
        <end position="293"/>
    </location>
</feature>
<evidence type="ECO:0000313" key="7">
    <source>
        <dbReference type="Proteomes" id="UP001556367"/>
    </source>
</evidence>
<keyword evidence="4" id="KW-0812">Transmembrane</keyword>
<accession>A0ABR3IRB2</accession>
<keyword evidence="7" id="KW-1185">Reference proteome</keyword>
<proteinExistence type="inferred from homology"/>
<feature type="domain" description="Major facilitator superfamily (MFS) profile" evidence="5">
    <location>
        <begin position="239"/>
        <end position="427"/>
    </location>
</feature>
<dbReference type="SUPFAM" id="SSF103473">
    <property type="entry name" value="MFS general substrate transporter"/>
    <property type="match status" value="1"/>
</dbReference>
<feature type="transmembrane region" description="Helical" evidence="4">
    <location>
        <begin position="241"/>
        <end position="262"/>
    </location>
</feature>
<comment type="subcellular location">
    <subcellularLocation>
        <location evidence="1">Membrane</location>
        <topology evidence="1">Multi-pass membrane protein</topology>
    </subcellularLocation>
</comment>
<feature type="region of interest" description="Disordered" evidence="3">
    <location>
        <begin position="1"/>
        <end position="38"/>
    </location>
</feature>
<dbReference type="InterPro" id="IPR011701">
    <property type="entry name" value="MFS"/>
</dbReference>
<dbReference type="Gene3D" id="1.20.1250.20">
    <property type="entry name" value="MFS general substrate transporter like domains"/>
    <property type="match status" value="2"/>
</dbReference>
<comment type="caution">
    <text evidence="6">The sequence shown here is derived from an EMBL/GenBank/DDBJ whole genome shotgun (WGS) entry which is preliminary data.</text>
</comment>
<evidence type="ECO:0000256" key="1">
    <source>
        <dbReference type="ARBA" id="ARBA00004141"/>
    </source>
</evidence>
<feature type="transmembrane region" description="Helical" evidence="4">
    <location>
        <begin position="74"/>
        <end position="92"/>
    </location>
</feature>
<feature type="transmembrane region" description="Helical" evidence="4">
    <location>
        <begin position="202"/>
        <end position="220"/>
    </location>
</feature>
<keyword evidence="4" id="KW-1133">Transmembrane helix</keyword>
<feature type="transmembrane region" description="Helical" evidence="4">
    <location>
        <begin position="300"/>
        <end position="318"/>
    </location>
</feature>
<dbReference type="EMBL" id="JASNQZ010000015">
    <property type="protein sequence ID" value="KAL0945823.1"/>
    <property type="molecule type" value="Genomic_DNA"/>
</dbReference>